<evidence type="ECO:0000313" key="2">
    <source>
        <dbReference type="Proteomes" id="UP000018877"/>
    </source>
</evidence>
<dbReference type="AlphaFoldDB" id="A0AB94ILI9"/>
<evidence type="ECO:0000313" key="1">
    <source>
        <dbReference type="EMBL" id="ETI67878.1"/>
    </source>
</evidence>
<dbReference type="EMBL" id="ALAN01000084">
    <property type="protein sequence ID" value="ETI67878.1"/>
    <property type="molecule type" value="Genomic_DNA"/>
</dbReference>
<organism evidence="1 2">
    <name type="scientific">Neobacillus vireti LMG 21834</name>
    <dbReference type="NCBI Taxonomy" id="1131730"/>
    <lineage>
        <taxon>Bacteria</taxon>
        <taxon>Bacillati</taxon>
        <taxon>Bacillota</taxon>
        <taxon>Bacilli</taxon>
        <taxon>Bacillales</taxon>
        <taxon>Bacillaceae</taxon>
        <taxon>Neobacillus</taxon>
    </lineage>
</organism>
<keyword evidence="2" id="KW-1185">Reference proteome</keyword>
<protein>
    <submittedName>
        <fullName evidence="1">Uncharacterized protein</fullName>
    </submittedName>
</protein>
<sequence length="60" mass="6921">MIDFERKEEIASIKAEVLGILNMVIGDDLYNKEMMVTDLTNLVALLDEMDVTVKRIELDY</sequence>
<dbReference type="RefSeq" id="WP_024029253.1">
    <property type="nucleotide sequence ID" value="NZ_ALAN01000084.1"/>
</dbReference>
<gene>
    <name evidence="1" type="ORF">BAVI_15356</name>
</gene>
<name>A0AB94ILI9_9BACI</name>
<accession>A0AB94ILI9</accession>
<reference evidence="1 2" key="1">
    <citation type="journal article" date="2014" name="Environ. Microbiol.">
        <title>The nitrate-ammonifying and nosZ-carrying bacterium Bacillus vireti is a potent source and sink for nitric and nitrous oxide under high nitrate conditions.</title>
        <authorList>
            <person name="Mania D."/>
            <person name="Heylen K."/>
            <person name="van Spanning R.J."/>
            <person name="Frostegard A."/>
        </authorList>
    </citation>
    <scope>NUCLEOTIDE SEQUENCE [LARGE SCALE GENOMIC DNA]</scope>
    <source>
        <strain evidence="1 2">LMG 21834</strain>
    </source>
</reference>
<proteinExistence type="predicted"/>
<dbReference type="Proteomes" id="UP000018877">
    <property type="component" value="Unassembled WGS sequence"/>
</dbReference>
<comment type="caution">
    <text evidence="1">The sequence shown here is derived from an EMBL/GenBank/DDBJ whole genome shotgun (WGS) entry which is preliminary data.</text>
</comment>